<dbReference type="InterPro" id="IPR052337">
    <property type="entry name" value="SAT4-like"/>
</dbReference>
<dbReference type="PANTHER" id="PTHR33048:SF96">
    <property type="entry name" value="INTEGRAL MEMBRANE PROTEIN"/>
    <property type="match status" value="1"/>
</dbReference>
<proteinExistence type="inferred from homology"/>
<sequence>MAPPTNELGSLGDLTFIVAVALLALSWITVSLRVWVRFGITKSPGWDDAAMVFTLCLFTCYVTFILIVIISLRATQAVTIEQVKQSLIWVQLSEIFYILTTTFLKTSLGLFFLRLLTKPWQRYLFNTILIVSAVYGMFYFLTTVFVCGNPSRMADSFVGSDTCAPTAFTLATGYIYGIINVLADWTFTLVPILILIESDMDRRSKLSISIVIGFAAIGSISSIMRMVYLESLVFREGLTANSIKATIWATAEPGTGIVASSVAILRPLFRKIASDVRSKMSNDKTQAGDETPVTDHEESVVGLKSIDTMSSSKSMDTANNSKLNTTTSSITDDTWEERTSYEMAHVGVGRPMTITVAAGDILSPRKFS</sequence>
<feature type="domain" description="Rhodopsin" evidence="8">
    <location>
        <begin position="32"/>
        <end position="271"/>
    </location>
</feature>
<evidence type="ECO:0000256" key="3">
    <source>
        <dbReference type="ARBA" id="ARBA00022989"/>
    </source>
</evidence>
<comment type="subcellular location">
    <subcellularLocation>
        <location evidence="1">Membrane</location>
        <topology evidence="1">Multi-pass membrane protein</topology>
    </subcellularLocation>
</comment>
<comment type="similarity">
    <text evidence="5">Belongs to the SAT4 family.</text>
</comment>
<evidence type="ECO:0000313" key="10">
    <source>
        <dbReference type="Proteomes" id="UP001152607"/>
    </source>
</evidence>
<accession>A0A9W4XSU8</accession>
<dbReference type="OrthoDB" id="4682787at2759"/>
<feature type="transmembrane region" description="Helical" evidence="7">
    <location>
        <begin position="95"/>
        <end position="116"/>
    </location>
</feature>
<protein>
    <recommendedName>
        <fullName evidence="8">Rhodopsin domain-containing protein</fullName>
    </recommendedName>
</protein>
<keyword evidence="3 7" id="KW-1133">Transmembrane helix</keyword>
<evidence type="ECO:0000256" key="7">
    <source>
        <dbReference type="SAM" id="Phobius"/>
    </source>
</evidence>
<feature type="transmembrane region" description="Helical" evidence="7">
    <location>
        <begin position="174"/>
        <end position="196"/>
    </location>
</feature>
<evidence type="ECO:0000259" key="8">
    <source>
        <dbReference type="Pfam" id="PF20684"/>
    </source>
</evidence>
<comment type="caution">
    <text evidence="9">The sequence shown here is derived from an EMBL/GenBank/DDBJ whole genome shotgun (WGS) entry which is preliminary data.</text>
</comment>
<keyword evidence="2 7" id="KW-0812">Transmembrane</keyword>
<dbReference type="AlphaFoldDB" id="A0A9W4XSU8"/>
<evidence type="ECO:0000256" key="1">
    <source>
        <dbReference type="ARBA" id="ARBA00004141"/>
    </source>
</evidence>
<feature type="transmembrane region" description="Helical" evidence="7">
    <location>
        <begin position="247"/>
        <end position="269"/>
    </location>
</feature>
<feature type="transmembrane region" description="Helical" evidence="7">
    <location>
        <begin position="48"/>
        <end position="75"/>
    </location>
</feature>
<dbReference type="EMBL" id="CAOQHR010000006">
    <property type="protein sequence ID" value="CAI6336321.1"/>
    <property type="molecule type" value="Genomic_DNA"/>
</dbReference>
<reference evidence="9" key="1">
    <citation type="submission" date="2023-01" db="EMBL/GenBank/DDBJ databases">
        <authorList>
            <person name="Van Ghelder C."/>
            <person name="Rancurel C."/>
        </authorList>
    </citation>
    <scope>NUCLEOTIDE SEQUENCE</scope>
    <source>
        <strain evidence="9">CNCM I-4278</strain>
    </source>
</reference>
<gene>
    <name evidence="9" type="ORF">PDIGIT_LOCUS9417</name>
</gene>
<keyword evidence="4 7" id="KW-0472">Membrane</keyword>
<dbReference type="InterPro" id="IPR049326">
    <property type="entry name" value="Rhodopsin_dom_fungi"/>
</dbReference>
<evidence type="ECO:0000256" key="6">
    <source>
        <dbReference type="SAM" id="MobiDB-lite"/>
    </source>
</evidence>
<organism evidence="9 10">
    <name type="scientific">Periconia digitata</name>
    <dbReference type="NCBI Taxonomy" id="1303443"/>
    <lineage>
        <taxon>Eukaryota</taxon>
        <taxon>Fungi</taxon>
        <taxon>Dikarya</taxon>
        <taxon>Ascomycota</taxon>
        <taxon>Pezizomycotina</taxon>
        <taxon>Dothideomycetes</taxon>
        <taxon>Pleosporomycetidae</taxon>
        <taxon>Pleosporales</taxon>
        <taxon>Massarineae</taxon>
        <taxon>Periconiaceae</taxon>
        <taxon>Periconia</taxon>
    </lineage>
</organism>
<feature type="transmembrane region" description="Helical" evidence="7">
    <location>
        <begin position="123"/>
        <end position="146"/>
    </location>
</feature>
<feature type="transmembrane region" description="Helical" evidence="7">
    <location>
        <begin position="14"/>
        <end position="36"/>
    </location>
</feature>
<keyword evidence="10" id="KW-1185">Reference proteome</keyword>
<dbReference type="PANTHER" id="PTHR33048">
    <property type="entry name" value="PTH11-LIKE INTEGRAL MEMBRANE PROTEIN (AFU_ORTHOLOGUE AFUA_5G11245)"/>
    <property type="match status" value="1"/>
</dbReference>
<dbReference type="Proteomes" id="UP001152607">
    <property type="component" value="Unassembled WGS sequence"/>
</dbReference>
<feature type="region of interest" description="Disordered" evidence="6">
    <location>
        <begin position="309"/>
        <end position="328"/>
    </location>
</feature>
<dbReference type="GO" id="GO:0016020">
    <property type="term" value="C:membrane"/>
    <property type="evidence" value="ECO:0007669"/>
    <property type="project" value="UniProtKB-SubCell"/>
</dbReference>
<evidence type="ECO:0000256" key="5">
    <source>
        <dbReference type="ARBA" id="ARBA00038359"/>
    </source>
</evidence>
<evidence type="ECO:0000256" key="4">
    <source>
        <dbReference type="ARBA" id="ARBA00023136"/>
    </source>
</evidence>
<feature type="transmembrane region" description="Helical" evidence="7">
    <location>
        <begin position="208"/>
        <end position="227"/>
    </location>
</feature>
<dbReference type="Pfam" id="PF20684">
    <property type="entry name" value="Fung_rhodopsin"/>
    <property type="match status" value="1"/>
</dbReference>
<evidence type="ECO:0000313" key="9">
    <source>
        <dbReference type="EMBL" id="CAI6336321.1"/>
    </source>
</evidence>
<name>A0A9W4XSU8_9PLEO</name>
<evidence type="ECO:0000256" key="2">
    <source>
        <dbReference type="ARBA" id="ARBA00022692"/>
    </source>
</evidence>